<dbReference type="Pfam" id="PF00096">
    <property type="entry name" value="zf-C2H2"/>
    <property type="match status" value="2"/>
</dbReference>
<evidence type="ECO:0000313" key="13">
    <source>
        <dbReference type="Ensembl" id="ENSPMGP00000001700.1"/>
    </source>
</evidence>
<evidence type="ECO:0000256" key="4">
    <source>
        <dbReference type="ARBA" id="ARBA00022737"/>
    </source>
</evidence>
<keyword evidence="5 11" id="KW-0863">Zinc-finger</keyword>
<dbReference type="InterPro" id="IPR013087">
    <property type="entry name" value="Znf_C2H2_type"/>
</dbReference>
<dbReference type="GO" id="GO:0005634">
    <property type="term" value="C:nucleus"/>
    <property type="evidence" value="ECO:0007669"/>
    <property type="project" value="UniProtKB-SubCell"/>
</dbReference>
<keyword evidence="8" id="KW-0238">DNA-binding</keyword>
<evidence type="ECO:0000256" key="3">
    <source>
        <dbReference type="ARBA" id="ARBA00022723"/>
    </source>
</evidence>
<reference evidence="13" key="2">
    <citation type="submission" date="2025-09" db="UniProtKB">
        <authorList>
            <consortium name="Ensembl"/>
        </authorList>
    </citation>
    <scope>IDENTIFICATION</scope>
</reference>
<accession>A0A3B3ZAR9</accession>
<dbReference type="PROSITE" id="PS00028">
    <property type="entry name" value="ZINC_FINGER_C2H2_1"/>
    <property type="match status" value="2"/>
</dbReference>
<dbReference type="InterPro" id="IPR036236">
    <property type="entry name" value="Znf_C2H2_sf"/>
</dbReference>
<dbReference type="GO" id="GO:0000981">
    <property type="term" value="F:DNA-binding transcription factor activity, RNA polymerase II-specific"/>
    <property type="evidence" value="ECO:0007669"/>
    <property type="project" value="TreeGrafter"/>
</dbReference>
<dbReference type="Gene3D" id="3.30.160.60">
    <property type="entry name" value="Classic Zinc Finger"/>
    <property type="match status" value="2"/>
</dbReference>
<evidence type="ECO:0000256" key="2">
    <source>
        <dbReference type="ARBA" id="ARBA00006991"/>
    </source>
</evidence>
<dbReference type="AlphaFoldDB" id="A0A3B3ZAR9"/>
<dbReference type="SUPFAM" id="SSF57667">
    <property type="entry name" value="beta-beta-alpha zinc fingers"/>
    <property type="match status" value="1"/>
</dbReference>
<evidence type="ECO:0000256" key="9">
    <source>
        <dbReference type="ARBA" id="ARBA00023163"/>
    </source>
</evidence>
<dbReference type="FunFam" id="3.30.160.60:FF:000322">
    <property type="entry name" value="GDNF-inducible zinc finger protein 1"/>
    <property type="match status" value="1"/>
</dbReference>
<keyword evidence="7" id="KW-0805">Transcription regulation</keyword>
<comment type="similarity">
    <text evidence="2">Belongs to the krueppel C2H2-type zinc-finger protein family.</text>
</comment>
<feature type="domain" description="C2H2-type" evidence="12">
    <location>
        <begin position="1"/>
        <end position="28"/>
    </location>
</feature>
<dbReference type="Ensembl" id="ENSPMGT00000001810.1">
    <property type="protein sequence ID" value="ENSPMGP00000001700.1"/>
    <property type="gene ID" value="ENSPMGG00000001533.1"/>
</dbReference>
<keyword evidence="14" id="KW-1185">Reference proteome</keyword>
<dbReference type="Proteomes" id="UP000261520">
    <property type="component" value="Unplaced"/>
</dbReference>
<protein>
    <recommendedName>
        <fullName evidence="12">C2H2-type domain-containing protein</fullName>
    </recommendedName>
</protein>
<dbReference type="GO" id="GO:0003677">
    <property type="term" value="F:DNA binding"/>
    <property type="evidence" value="ECO:0007669"/>
    <property type="project" value="UniProtKB-KW"/>
</dbReference>
<comment type="subcellular location">
    <subcellularLocation>
        <location evidence="1">Nucleus</location>
    </subcellularLocation>
</comment>
<keyword evidence="9" id="KW-0804">Transcription</keyword>
<reference evidence="13" key="1">
    <citation type="submission" date="2025-08" db="UniProtKB">
        <authorList>
            <consortium name="Ensembl"/>
        </authorList>
    </citation>
    <scope>IDENTIFICATION</scope>
</reference>
<keyword evidence="6" id="KW-0862">Zinc</keyword>
<name>A0A3B3ZAR9_9GOBI</name>
<keyword evidence="3" id="KW-0479">Metal-binding</keyword>
<evidence type="ECO:0000256" key="1">
    <source>
        <dbReference type="ARBA" id="ARBA00004123"/>
    </source>
</evidence>
<evidence type="ECO:0000256" key="8">
    <source>
        <dbReference type="ARBA" id="ARBA00023125"/>
    </source>
</evidence>
<evidence type="ECO:0000259" key="12">
    <source>
        <dbReference type="PROSITE" id="PS50157"/>
    </source>
</evidence>
<keyword evidence="10" id="KW-0539">Nucleus</keyword>
<organism evidence="13 14">
    <name type="scientific">Periophthalmus magnuspinnatus</name>
    <dbReference type="NCBI Taxonomy" id="409849"/>
    <lineage>
        <taxon>Eukaryota</taxon>
        <taxon>Metazoa</taxon>
        <taxon>Chordata</taxon>
        <taxon>Craniata</taxon>
        <taxon>Vertebrata</taxon>
        <taxon>Euteleostomi</taxon>
        <taxon>Actinopterygii</taxon>
        <taxon>Neopterygii</taxon>
        <taxon>Teleostei</taxon>
        <taxon>Neoteleostei</taxon>
        <taxon>Acanthomorphata</taxon>
        <taxon>Gobiaria</taxon>
        <taxon>Gobiiformes</taxon>
        <taxon>Gobioidei</taxon>
        <taxon>Gobiidae</taxon>
        <taxon>Oxudercinae</taxon>
        <taxon>Periophthalmus</taxon>
    </lineage>
</organism>
<dbReference type="GO" id="GO:0008270">
    <property type="term" value="F:zinc ion binding"/>
    <property type="evidence" value="ECO:0007669"/>
    <property type="project" value="UniProtKB-KW"/>
</dbReference>
<evidence type="ECO:0000256" key="5">
    <source>
        <dbReference type="ARBA" id="ARBA00022771"/>
    </source>
</evidence>
<dbReference type="STRING" id="409849.ENSPMGP00000001700"/>
<evidence type="ECO:0000256" key="6">
    <source>
        <dbReference type="ARBA" id="ARBA00022833"/>
    </source>
</evidence>
<feature type="domain" description="C2H2-type" evidence="12">
    <location>
        <begin position="29"/>
        <end position="54"/>
    </location>
</feature>
<keyword evidence="4" id="KW-0677">Repeat</keyword>
<dbReference type="PROSITE" id="PS50157">
    <property type="entry name" value="ZINC_FINGER_C2H2_2"/>
    <property type="match status" value="2"/>
</dbReference>
<dbReference type="FunFam" id="3.30.160.60:FF:001506">
    <property type="entry name" value="Zinc finger protein"/>
    <property type="match status" value="1"/>
</dbReference>
<evidence type="ECO:0000313" key="14">
    <source>
        <dbReference type="Proteomes" id="UP000261520"/>
    </source>
</evidence>
<dbReference type="PANTHER" id="PTHR24394:SF29">
    <property type="entry name" value="MYONEURIN"/>
    <property type="match status" value="1"/>
</dbReference>
<evidence type="ECO:0000256" key="11">
    <source>
        <dbReference type="PROSITE-ProRule" id="PRU00042"/>
    </source>
</evidence>
<sequence length="54" mass="6239">MHCSDCGARFSSQPPLIRHRKVHTGDRPFSCPFCSKGFTRNEHLQRHMQTHTSS</sequence>
<dbReference type="PANTHER" id="PTHR24394">
    <property type="entry name" value="ZINC FINGER PROTEIN"/>
    <property type="match status" value="1"/>
</dbReference>
<evidence type="ECO:0000256" key="7">
    <source>
        <dbReference type="ARBA" id="ARBA00023015"/>
    </source>
</evidence>
<dbReference type="SMART" id="SM00355">
    <property type="entry name" value="ZnF_C2H2"/>
    <property type="match status" value="2"/>
</dbReference>
<evidence type="ECO:0000256" key="10">
    <source>
        <dbReference type="ARBA" id="ARBA00023242"/>
    </source>
</evidence>
<proteinExistence type="inferred from homology"/>